<keyword evidence="3" id="KW-1185">Reference proteome</keyword>
<dbReference type="AlphaFoldDB" id="A0A8S1W9I9"/>
<accession>A0A8S1W9I9</accession>
<evidence type="ECO:0000313" key="3">
    <source>
        <dbReference type="Proteomes" id="UP000683925"/>
    </source>
</evidence>
<dbReference type="OrthoDB" id="293274at2759"/>
<evidence type="ECO:0000256" key="1">
    <source>
        <dbReference type="SAM" id="MobiDB-lite"/>
    </source>
</evidence>
<name>A0A8S1W9I9_PAROT</name>
<gene>
    <name evidence="2" type="ORF">POCTA_138.1.T0880157</name>
</gene>
<dbReference type="OMA" id="DITELLW"/>
<sequence>MFDQQIKSLQCAALETQAYYDVYWQIPQKQAAAYNMLLDKVQSLETKIQADFKQIQLHPQIMEILNYFNQTQTSVIPKIKETTQVLFLSPPSEDPKQHYIKSIERLWSLLLNKNLQEDLIYFEAEKQIFQNLNNFLQCKGLKQVFLEPCTIPVLSNYPKWLSQSLIKILQSYQGGYLQIADIDYLAELQIIFIHQHLKYKFSQLKLKNSNRSKNEPNTQSQSNGPNARNSELDIQQSQSQQIFYSAQSKHRTKNPLVSNWFHFKTYSNLRSKDTGGLIRKHKAVSSSQVDLQTPFSPQKQTLLLKMILNQIRKYFSKVAQEALNLRHKHINEQFQQYKSNPKILNPRKGDNIQPDQLKKMKQEAMQEIEKFQKNYLFDITFNTKGLVKLLGQISYVYDNNDLIQSPQFQEIIKSSKENLYQFQNIRELALLLNFCFKHQLGDENLWFATYQHLLNTQSQIQVEDLLLIFESINETNFEYLKPIFKQFENAILEEVQRNNHKITIKALQIYRKFQPDNSNFFYSIKKQIIETLPQTNTDSVLNYLRYYGLGNEPIEDRQEILNAIMIHLYKLQKFLNKKQLLQVYYTYVRTQLGSEVLYRLIEDRVALLIDEFQLNEIEQLLIIAANQKNQTIFKHAERLLKQRLLDCNPADLVQIAVLFIENNQGTPEFIDSLEQHLIQAIYTTDDITELLWALVQKQHNSRWMEKIADACQERVPKLSVKQLTSIIWMTSDYFKRLTNKQKQQSKYIDLYELIEKHLIQYFEEGEVKNRDVALVMNAYIRNIPISKDLVDLMEIYILNSTEEELQELDGWSVSQIIWGFSQIDDYQNLKEFLNFMIKVTIECIGEMKIDELFTVLRVYVHEKQETEEMIKEAIEKTNFWMDQLDLNQVYLGIHIFTNTQFTNLQGINELIKKLLDRLEFLKSIKPQVEPDEDEEIDHDKEQKLRLEVEKYKYS</sequence>
<organism evidence="2 3">
    <name type="scientific">Paramecium octaurelia</name>
    <dbReference type="NCBI Taxonomy" id="43137"/>
    <lineage>
        <taxon>Eukaryota</taxon>
        <taxon>Sar</taxon>
        <taxon>Alveolata</taxon>
        <taxon>Ciliophora</taxon>
        <taxon>Intramacronucleata</taxon>
        <taxon>Oligohymenophorea</taxon>
        <taxon>Peniculida</taxon>
        <taxon>Parameciidae</taxon>
        <taxon>Paramecium</taxon>
    </lineage>
</organism>
<dbReference type="Proteomes" id="UP000683925">
    <property type="component" value="Unassembled WGS sequence"/>
</dbReference>
<reference evidence="2" key="1">
    <citation type="submission" date="2021-01" db="EMBL/GenBank/DDBJ databases">
        <authorList>
            <consortium name="Genoscope - CEA"/>
            <person name="William W."/>
        </authorList>
    </citation>
    <scope>NUCLEOTIDE SEQUENCE</scope>
</reference>
<comment type="caution">
    <text evidence="2">The sequence shown here is derived from an EMBL/GenBank/DDBJ whole genome shotgun (WGS) entry which is preliminary data.</text>
</comment>
<proteinExistence type="predicted"/>
<protein>
    <submittedName>
        <fullName evidence="2">Uncharacterized protein</fullName>
    </submittedName>
</protein>
<dbReference type="EMBL" id="CAJJDP010000087">
    <property type="protein sequence ID" value="CAD8186684.1"/>
    <property type="molecule type" value="Genomic_DNA"/>
</dbReference>
<evidence type="ECO:0000313" key="2">
    <source>
        <dbReference type="EMBL" id="CAD8186684.1"/>
    </source>
</evidence>
<feature type="region of interest" description="Disordered" evidence="1">
    <location>
        <begin position="209"/>
        <end position="232"/>
    </location>
</feature>